<sequence>MSNQKAVKGSVKQQTCNRTTTSTTDMINVSLVSNECIPVRLNN</sequence>
<reference evidence="1" key="1">
    <citation type="submission" date="2014-11" db="EMBL/GenBank/DDBJ databases">
        <authorList>
            <person name="Amaro Gonzalez C."/>
        </authorList>
    </citation>
    <scope>NUCLEOTIDE SEQUENCE</scope>
</reference>
<organism evidence="1">
    <name type="scientific">Anguilla anguilla</name>
    <name type="common">European freshwater eel</name>
    <name type="synonym">Muraena anguilla</name>
    <dbReference type="NCBI Taxonomy" id="7936"/>
    <lineage>
        <taxon>Eukaryota</taxon>
        <taxon>Metazoa</taxon>
        <taxon>Chordata</taxon>
        <taxon>Craniata</taxon>
        <taxon>Vertebrata</taxon>
        <taxon>Euteleostomi</taxon>
        <taxon>Actinopterygii</taxon>
        <taxon>Neopterygii</taxon>
        <taxon>Teleostei</taxon>
        <taxon>Anguilliformes</taxon>
        <taxon>Anguillidae</taxon>
        <taxon>Anguilla</taxon>
    </lineage>
</organism>
<reference evidence="1" key="2">
    <citation type="journal article" date="2015" name="Fish Shellfish Immunol.">
        <title>Early steps in the European eel (Anguilla anguilla)-Vibrio vulnificus interaction in the gills: Role of the RtxA13 toxin.</title>
        <authorList>
            <person name="Callol A."/>
            <person name="Pajuelo D."/>
            <person name="Ebbesson L."/>
            <person name="Teles M."/>
            <person name="MacKenzie S."/>
            <person name="Amaro C."/>
        </authorList>
    </citation>
    <scope>NUCLEOTIDE SEQUENCE</scope>
</reference>
<proteinExistence type="predicted"/>
<protein>
    <submittedName>
        <fullName evidence="1">Uncharacterized protein</fullName>
    </submittedName>
</protein>
<dbReference type="AlphaFoldDB" id="A0A0E9W672"/>
<accession>A0A0E9W672</accession>
<name>A0A0E9W672_ANGAN</name>
<evidence type="ECO:0000313" key="1">
    <source>
        <dbReference type="EMBL" id="JAH85869.1"/>
    </source>
</evidence>
<dbReference type="EMBL" id="GBXM01022708">
    <property type="protein sequence ID" value="JAH85869.1"/>
    <property type="molecule type" value="Transcribed_RNA"/>
</dbReference>